<dbReference type="AlphaFoldDB" id="L9KJL1"/>
<dbReference type="InParanoid" id="L9KJL1"/>
<organism evidence="1 2">
    <name type="scientific">Tupaia chinensis</name>
    <name type="common">Chinese tree shrew</name>
    <name type="synonym">Tupaia belangeri chinensis</name>
    <dbReference type="NCBI Taxonomy" id="246437"/>
    <lineage>
        <taxon>Eukaryota</taxon>
        <taxon>Metazoa</taxon>
        <taxon>Chordata</taxon>
        <taxon>Craniata</taxon>
        <taxon>Vertebrata</taxon>
        <taxon>Euteleostomi</taxon>
        <taxon>Mammalia</taxon>
        <taxon>Eutheria</taxon>
        <taxon>Euarchontoglires</taxon>
        <taxon>Scandentia</taxon>
        <taxon>Tupaiidae</taxon>
        <taxon>Tupaia</taxon>
    </lineage>
</organism>
<gene>
    <name evidence="1" type="ORF">TREES_T100001716</name>
</gene>
<keyword evidence="2" id="KW-1185">Reference proteome</keyword>
<reference evidence="2" key="1">
    <citation type="submission" date="2012-07" db="EMBL/GenBank/DDBJ databases">
        <title>Genome of the Chinese tree shrew, a rising model animal genetically related to primates.</title>
        <authorList>
            <person name="Zhang G."/>
            <person name="Fan Y."/>
            <person name="Yao Y."/>
            <person name="Huang Z."/>
        </authorList>
    </citation>
    <scope>NUCLEOTIDE SEQUENCE [LARGE SCALE GENOMIC DNA]</scope>
</reference>
<reference evidence="2" key="2">
    <citation type="journal article" date="2013" name="Nat. Commun.">
        <title>Genome of the Chinese tree shrew.</title>
        <authorList>
            <person name="Fan Y."/>
            <person name="Huang Z.Y."/>
            <person name="Cao C.C."/>
            <person name="Chen C.S."/>
            <person name="Chen Y.X."/>
            <person name="Fan D.D."/>
            <person name="He J."/>
            <person name="Hou H.L."/>
            <person name="Hu L."/>
            <person name="Hu X.T."/>
            <person name="Jiang X.T."/>
            <person name="Lai R."/>
            <person name="Lang Y.S."/>
            <person name="Liang B."/>
            <person name="Liao S.G."/>
            <person name="Mu D."/>
            <person name="Ma Y.Y."/>
            <person name="Niu Y.Y."/>
            <person name="Sun X.Q."/>
            <person name="Xia J.Q."/>
            <person name="Xiao J."/>
            <person name="Xiong Z.Q."/>
            <person name="Xu L."/>
            <person name="Yang L."/>
            <person name="Zhang Y."/>
            <person name="Zhao W."/>
            <person name="Zhao X.D."/>
            <person name="Zheng Y.T."/>
            <person name="Zhou J.M."/>
            <person name="Zhu Y.B."/>
            <person name="Zhang G.J."/>
            <person name="Wang J."/>
            <person name="Yao Y.G."/>
        </authorList>
    </citation>
    <scope>NUCLEOTIDE SEQUENCE [LARGE SCALE GENOMIC DNA]</scope>
</reference>
<evidence type="ECO:0000313" key="2">
    <source>
        <dbReference type="Proteomes" id="UP000011518"/>
    </source>
</evidence>
<dbReference type="EMBL" id="KB320797">
    <property type="protein sequence ID" value="ELW62923.1"/>
    <property type="molecule type" value="Genomic_DNA"/>
</dbReference>
<accession>L9KJL1</accession>
<evidence type="ECO:0000313" key="1">
    <source>
        <dbReference type="EMBL" id="ELW62923.1"/>
    </source>
</evidence>
<name>L9KJL1_TUPCH</name>
<proteinExistence type="predicted"/>
<dbReference type="Proteomes" id="UP000011518">
    <property type="component" value="Unassembled WGS sequence"/>
</dbReference>
<protein>
    <submittedName>
        <fullName evidence="1">Uncharacterized protein</fullName>
    </submittedName>
</protein>
<sequence length="258" mass="28212">MLCQGSPPERASWCCHTDDSDDSDDDMTVTAIAATVEVTVEGPRNAGWALLCRTLLICPPCLLFCLSVLRVLRPAGRRHGAQTVLPESWKPRSRPGRPWLCLRDIELATAPSFPTALQAGPGHSELGALCRSLPADLAAPPGQVTQLGQAARMSREPGLGIRQPVRGHWPRLCPCDLHQGLSLLTRKMGHGGTSPGSPVRHAQPRQHAVIPRRLWLCQEKAGHFDGQLLRTLAPWRKGRIVVLSARRGGVVQVHRQPW</sequence>